<dbReference type="InterPro" id="IPR041701">
    <property type="entry name" value="MetN_ABC"/>
</dbReference>
<keyword evidence="6" id="KW-1278">Translocase</keyword>
<evidence type="ECO:0000256" key="7">
    <source>
        <dbReference type="ARBA" id="ARBA00022970"/>
    </source>
</evidence>
<protein>
    <submittedName>
        <fullName evidence="10">Methionine import ATP-binding protein MetN</fullName>
        <ecNumber evidence="10">3.6.3.-</ecNumber>
    </submittedName>
</protein>
<accession>A0A0E4CZP9</accession>
<dbReference type="GO" id="GO:0006865">
    <property type="term" value="P:amino acid transport"/>
    <property type="evidence" value="ECO:0007669"/>
    <property type="project" value="UniProtKB-KW"/>
</dbReference>
<keyword evidence="4" id="KW-0547">Nucleotide-binding</keyword>
<evidence type="ECO:0000256" key="4">
    <source>
        <dbReference type="ARBA" id="ARBA00022741"/>
    </source>
</evidence>
<comment type="similarity">
    <text evidence="1">Belongs to the ABC transporter superfamily.</text>
</comment>
<evidence type="ECO:0000256" key="2">
    <source>
        <dbReference type="ARBA" id="ARBA00022448"/>
    </source>
</evidence>
<keyword evidence="7" id="KW-0029">Amino-acid transport</keyword>
<dbReference type="SUPFAM" id="SSF52540">
    <property type="entry name" value="P-loop containing nucleoside triphosphate hydrolases"/>
    <property type="match status" value="1"/>
</dbReference>
<dbReference type="CDD" id="cd03258">
    <property type="entry name" value="ABC_MetN_methionine_transporter"/>
    <property type="match status" value="1"/>
</dbReference>
<dbReference type="RefSeq" id="WP_020426967.1">
    <property type="nucleotide sequence ID" value="NZ_AGBD01000271.1"/>
</dbReference>
<dbReference type="PROSITE" id="PS50893">
    <property type="entry name" value="ABC_TRANSPORTER_2"/>
    <property type="match status" value="1"/>
</dbReference>
<name>A0A0E4CZP9_9BACL</name>
<dbReference type="Gene3D" id="3.40.50.300">
    <property type="entry name" value="P-loop containing nucleotide triphosphate hydrolases"/>
    <property type="match status" value="1"/>
</dbReference>
<keyword evidence="5 10" id="KW-0067">ATP-binding</keyword>
<feature type="domain" description="ABC transporter" evidence="9">
    <location>
        <begin position="2"/>
        <end position="241"/>
    </location>
</feature>
<dbReference type="EMBL" id="LN831776">
    <property type="protein sequence ID" value="CQR58776.1"/>
    <property type="molecule type" value="Genomic_DNA"/>
</dbReference>
<dbReference type="PROSITE" id="PS00211">
    <property type="entry name" value="ABC_TRANSPORTER_1"/>
    <property type="match status" value="1"/>
</dbReference>
<dbReference type="InterPro" id="IPR003593">
    <property type="entry name" value="AAA+_ATPase"/>
</dbReference>
<evidence type="ECO:0000313" key="11">
    <source>
        <dbReference type="Proteomes" id="UP000033163"/>
    </source>
</evidence>
<dbReference type="Pfam" id="PF00005">
    <property type="entry name" value="ABC_tran"/>
    <property type="match status" value="1"/>
</dbReference>
<dbReference type="InterPro" id="IPR017871">
    <property type="entry name" value="ABC_transporter-like_CS"/>
</dbReference>
<evidence type="ECO:0000256" key="5">
    <source>
        <dbReference type="ARBA" id="ARBA00022840"/>
    </source>
</evidence>
<dbReference type="InterPro" id="IPR050086">
    <property type="entry name" value="MetN_ABC_transporter-like"/>
</dbReference>
<reference evidence="11" key="1">
    <citation type="submission" date="2015-03" db="EMBL/GenBank/DDBJ databases">
        <authorList>
            <person name="Wibberg D."/>
        </authorList>
    </citation>
    <scope>NUCLEOTIDE SEQUENCE [LARGE SCALE GENOMIC DNA]</scope>
</reference>
<dbReference type="FunFam" id="3.40.50.300:FF:000056">
    <property type="entry name" value="Cell division ATP-binding protein FtsE"/>
    <property type="match status" value="1"/>
</dbReference>
<dbReference type="Proteomes" id="UP000033163">
    <property type="component" value="Chromosome I"/>
</dbReference>
<dbReference type="GO" id="GO:0005886">
    <property type="term" value="C:plasma membrane"/>
    <property type="evidence" value="ECO:0007669"/>
    <property type="project" value="UniProtKB-ARBA"/>
</dbReference>
<gene>
    <name evidence="10" type="primary">metN7</name>
    <name evidence="10" type="ORF">PRIO_6429</name>
</gene>
<dbReference type="PATRIC" id="fig|1073571.4.peg.6870"/>
<evidence type="ECO:0000313" key="10">
    <source>
        <dbReference type="EMBL" id="CQR58776.1"/>
    </source>
</evidence>
<sequence length="260" mass="28645">MIAVKHLHKSYATRLGRVSALEDINLQIAKGEIFGIIGASGAGKSTLIRCLNRLEQPDSGSIEIGGVPITELGGRELRLARRRIGMIFQQFNLLDAKTVYGNVAFPLRVAGCSKQYEKERVVEILELVGLSGKANVYPSQLSGGQKQRVGIARALAAEPDVLLSDEATSALDPQTTYSILELLEDINRKLNLTIVLITHEMDVLRHICRNAAVIEGGRIVENGPVEQLFYRPESETAKQFVNIFNYYKDGNKAEKAVITR</sequence>
<keyword evidence="3" id="KW-1003">Cell membrane</keyword>
<dbReference type="PANTHER" id="PTHR43166">
    <property type="entry name" value="AMINO ACID IMPORT ATP-BINDING PROTEIN"/>
    <property type="match status" value="1"/>
</dbReference>
<keyword evidence="2" id="KW-0813">Transport</keyword>
<dbReference type="EC" id="3.6.3.-" evidence="10"/>
<proteinExistence type="inferred from homology"/>
<evidence type="ECO:0000256" key="6">
    <source>
        <dbReference type="ARBA" id="ARBA00022967"/>
    </source>
</evidence>
<evidence type="ECO:0000256" key="3">
    <source>
        <dbReference type="ARBA" id="ARBA00022475"/>
    </source>
</evidence>
<evidence type="ECO:0000259" key="9">
    <source>
        <dbReference type="PROSITE" id="PS50893"/>
    </source>
</evidence>
<dbReference type="GO" id="GO:0005524">
    <property type="term" value="F:ATP binding"/>
    <property type="evidence" value="ECO:0007669"/>
    <property type="project" value="UniProtKB-KW"/>
</dbReference>
<dbReference type="GO" id="GO:0016887">
    <property type="term" value="F:ATP hydrolysis activity"/>
    <property type="evidence" value="ECO:0007669"/>
    <property type="project" value="InterPro"/>
</dbReference>
<keyword evidence="8" id="KW-0472">Membrane</keyword>
<dbReference type="SMART" id="SM00382">
    <property type="entry name" value="AAA"/>
    <property type="match status" value="1"/>
</dbReference>
<evidence type="ECO:0000256" key="8">
    <source>
        <dbReference type="ARBA" id="ARBA00023136"/>
    </source>
</evidence>
<dbReference type="KEGG" id="pri:PRIO_6429"/>
<dbReference type="AlphaFoldDB" id="A0A0E4CZP9"/>
<dbReference type="InterPro" id="IPR027417">
    <property type="entry name" value="P-loop_NTPase"/>
</dbReference>
<dbReference type="HOGENOM" id="CLU_000604_1_22_9"/>
<dbReference type="PANTHER" id="PTHR43166:SF30">
    <property type="entry name" value="METHIONINE IMPORT ATP-BINDING PROTEIN METN"/>
    <property type="match status" value="1"/>
</dbReference>
<evidence type="ECO:0000256" key="1">
    <source>
        <dbReference type="ARBA" id="ARBA00005417"/>
    </source>
</evidence>
<dbReference type="InterPro" id="IPR003439">
    <property type="entry name" value="ABC_transporter-like_ATP-bd"/>
</dbReference>
<keyword evidence="10" id="KW-0378">Hydrolase</keyword>
<organism evidence="10 11">
    <name type="scientific">Paenibacillus riograndensis SBR5</name>
    <dbReference type="NCBI Taxonomy" id="1073571"/>
    <lineage>
        <taxon>Bacteria</taxon>
        <taxon>Bacillati</taxon>
        <taxon>Bacillota</taxon>
        <taxon>Bacilli</taxon>
        <taxon>Bacillales</taxon>
        <taxon>Paenibacillaceae</taxon>
        <taxon>Paenibacillus</taxon>
        <taxon>Paenibacillus sonchi group</taxon>
    </lineage>
</organism>